<evidence type="ECO:0000313" key="2">
    <source>
        <dbReference type="EMBL" id="CAH9083263.1"/>
    </source>
</evidence>
<protein>
    <submittedName>
        <fullName evidence="2">Uncharacterized protein</fullName>
    </submittedName>
</protein>
<organism evidence="2 5">
    <name type="scientific">Cuscuta epithymum</name>
    <dbReference type="NCBI Taxonomy" id="186058"/>
    <lineage>
        <taxon>Eukaryota</taxon>
        <taxon>Viridiplantae</taxon>
        <taxon>Streptophyta</taxon>
        <taxon>Embryophyta</taxon>
        <taxon>Tracheophyta</taxon>
        <taxon>Spermatophyta</taxon>
        <taxon>Magnoliopsida</taxon>
        <taxon>eudicotyledons</taxon>
        <taxon>Gunneridae</taxon>
        <taxon>Pentapetalae</taxon>
        <taxon>asterids</taxon>
        <taxon>lamiids</taxon>
        <taxon>Solanales</taxon>
        <taxon>Convolvulaceae</taxon>
        <taxon>Cuscuteae</taxon>
        <taxon>Cuscuta</taxon>
        <taxon>Cuscuta subgen. Cuscuta</taxon>
    </lineage>
</organism>
<proteinExistence type="predicted"/>
<evidence type="ECO:0000256" key="1">
    <source>
        <dbReference type="SAM" id="MobiDB-lite"/>
    </source>
</evidence>
<dbReference type="EMBL" id="CAMAPF010000941">
    <property type="protein sequence ID" value="CAH9126244.1"/>
    <property type="molecule type" value="Genomic_DNA"/>
</dbReference>
<accession>A0AAV0CTN5</accession>
<comment type="caution">
    <text evidence="2">The sequence shown here is derived from an EMBL/GenBank/DDBJ whole genome shotgun (WGS) entry which is preliminary data.</text>
</comment>
<dbReference type="EMBL" id="CAMAPF010000042">
    <property type="protein sequence ID" value="CAH9083263.1"/>
    <property type="molecule type" value="Genomic_DNA"/>
</dbReference>
<name>A0AAV0CTN5_9ASTE</name>
<evidence type="ECO:0000313" key="4">
    <source>
        <dbReference type="EMBL" id="CAH9130363.1"/>
    </source>
</evidence>
<sequence>MAQDTLQPPFKVCQRSDVPHKPRR</sequence>
<keyword evidence="5" id="KW-1185">Reference proteome</keyword>
<dbReference type="AlphaFoldDB" id="A0AAV0CTN5"/>
<reference evidence="2" key="1">
    <citation type="submission" date="2022-07" db="EMBL/GenBank/DDBJ databases">
        <authorList>
            <person name="Macas J."/>
            <person name="Novak P."/>
            <person name="Neumann P."/>
        </authorList>
    </citation>
    <scope>NUCLEOTIDE SEQUENCE</scope>
</reference>
<evidence type="ECO:0000313" key="3">
    <source>
        <dbReference type="EMBL" id="CAH9126244.1"/>
    </source>
</evidence>
<feature type="region of interest" description="Disordered" evidence="1">
    <location>
        <begin position="1"/>
        <end position="24"/>
    </location>
</feature>
<dbReference type="Proteomes" id="UP001152523">
    <property type="component" value="Unassembled WGS sequence"/>
</dbReference>
<evidence type="ECO:0000313" key="5">
    <source>
        <dbReference type="Proteomes" id="UP001152523"/>
    </source>
</evidence>
<gene>
    <name evidence="3" type="ORF">CEPIT_LOCUS27379</name>
    <name evidence="4" type="ORF">CEPIT_LOCUS30568</name>
    <name evidence="2" type="ORF">CEPIT_LOCUS8466</name>
</gene>
<dbReference type="EMBL" id="CAMAPF010000960">
    <property type="protein sequence ID" value="CAH9130363.1"/>
    <property type="molecule type" value="Genomic_DNA"/>
</dbReference>